<dbReference type="RefSeq" id="WP_328987877.1">
    <property type="nucleotide sequence ID" value="NZ_CP121472.1"/>
</dbReference>
<evidence type="ECO:0000313" key="1">
    <source>
        <dbReference type="EMBL" id="WPL17368.1"/>
    </source>
</evidence>
<organism evidence="1 2">
    <name type="scientific">Thiorhodovibrio winogradskyi</name>
    <dbReference type="NCBI Taxonomy" id="77007"/>
    <lineage>
        <taxon>Bacteria</taxon>
        <taxon>Pseudomonadati</taxon>
        <taxon>Pseudomonadota</taxon>
        <taxon>Gammaproteobacteria</taxon>
        <taxon>Chromatiales</taxon>
        <taxon>Chromatiaceae</taxon>
        <taxon>Thiorhodovibrio</taxon>
    </lineage>
</organism>
<accession>A0ABZ0SAM5</accession>
<gene>
    <name evidence="1" type="ORF">Thiowin_02375</name>
</gene>
<dbReference type="EMBL" id="CP121472">
    <property type="protein sequence ID" value="WPL17368.1"/>
    <property type="molecule type" value="Genomic_DNA"/>
</dbReference>
<name>A0ABZ0SAM5_9GAMM</name>
<dbReference type="Proteomes" id="UP001432180">
    <property type="component" value="Chromosome"/>
</dbReference>
<sequence>MSVKIEETMPLQELLAPFPSQEKEDSNSKSNPALRLYGRRYHKDQTPIEYLAEFLLVFVSPKCNPDSEENGEFKFRACEGIGPLEEYWPKDRVSLKLFAFFPSSKLETRHPVHRQAYLAAIDQLRSAVKGTQAEQEDTVRLIQSLFGGFVGVAKNRTWATHTFLPVSNMLLARELDWQHSKALGNQELNEWHQAEDCFVTDRHNFMARGGELLFLQLANLFSDPEAPEITEIVKRPEYRHVSHLRLQEIEHQLQVDLRAILEDAIRPLNSLANMIERKLCDYEFRKQKGSAKLGWVPAVSRVEALLFASEMNNICSMPLSSLEKLDLLQTLCSFHVLRSLCFQASRADNQTIKTSGFTGNYCWIASDPSAPPRTAIRQLAETTLGRIDALLYRVLRRKDLMPQGVKSSMNEADKNGFEIFKRIAKKIGLVIPPTGRGERFVLNPGHLRFLVAALVRPGEYLRLNDFYHRVFAHYGIALGGEPLATAQAWSGGSEQKSYGLDVSIAWVEEALQQGGFLIELSDAVSIVHNPGAGEDRF</sequence>
<evidence type="ECO:0000313" key="2">
    <source>
        <dbReference type="Proteomes" id="UP001432180"/>
    </source>
</evidence>
<reference evidence="1 2" key="1">
    <citation type="journal article" date="2023" name="Microorganisms">
        <title>Thiorhodovibrio frisius and Trv. litoralis spp. nov., Two Novel Members from a Clade of Fastidious Purple Sulfur Bacteria That Exhibit Unique Red-Shifted Light-Harvesting Capabilities.</title>
        <authorList>
            <person name="Methner A."/>
            <person name="Kuzyk S.B."/>
            <person name="Petersen J."/>
            <person name="Bauer S."/>
            <person name="Brinkmann H."/>
            <person name="Sichau K."/>
            <person name="Wanner G."/>
            <person name="Wolf J."/>
            <person name="Neumann-Schaal M."/>
            <person name="Henke P."/>
            <person name="Tank M."/>
            <person name="Sproer C."/>
            <person name="Bunk B."/>
            <person name="Overmann J."/>
        </authorList>
    </citation>
    <scope>NUCLEOTIDE SEQUENCE [LARGE SCALE GENOMIC DNA]</scope>
    <source>
        <strain evidence="1 2">DSM 6702</strain>
    </source>
</reference>
<protein>
    <submittedName>
        <fullName evidence="1">Uncharacterized protein</fullName>
    </submittedName>
</protein>
<proteinExistence type="predicted"/>
<keyword evidence="2" id="KW-1185">Reference proteome</keyword>